<organism evidence="1 2">
    <name type="scientific">Caenorhabditis tropicalis</name>
    <dbReference type="NCBI Taxonomy" id="1561998"/>
    <lineage>
        <taxon>Eukaryota</taxon>
        <taxon>Metazoa</taxon>
        <taxon>Ecdysozoa</taxon>
        <taxon>Nematoda</taxon>
        <taxon>Chromadorea</taxon>
        <taxon>Rhabditida</taxon>
        <taxon>Rhabditina</taxon>
        <taxon>Rhabditomorpha</taxon>
        <taxon>Rhabditoidea</taxon>
        <taxon>Rhabditidae</taxon>
        <taxon>Peloderinae</taxon>
        <taxon>Caenorhabditis</taxon>
    </lineage>
</organism>
<evidence type="ECO:0000313" key="1">
    <source>
        <dbReference type="Proteomes" id="UP000095282"/>
    </source>
</evidence>
<dbReference type="Proteomes" id="UP000095282">
    <property type="component" value="Unplaced"/>
</dbReference>
<accession>A0A1I7US03</accession>
<reference evidence="2" key="1">
    <citation type="submission" date="2016-11" db="UniProtKB">
        <authorList>
            <consortium name="WormBaseParasite"/>
        </authorList>
    </citation>
    <scope>IDENTIFICATION</scope>
</reference>
<protein>
    <submittedName>
        <fullName evidence="2">Transposase</fullName>
    </submittedName>
</protein>
<dbReference type="WBParaSite" id="Csp11.Scaffold630.g18762.t1">
    <property type="protein sequence ID" value="Csp11.Scaffold630.g18762.t1"/>
    <property type="gene ID" value="Csp11.Scaffold630.g18762"/>
</dbReference>
<evidence type="ECO:0000313" key="2">
    <source>
        <dbReference type="WBParaSite" id="Csp11.Scaffold630.g18762.t1"/>
    </source>
</evidence>
<dbReference type="AlphaFoldDB" id="A0A1I7US03"/>
<proteinExistence type="predicted"/>
<name>A0A1I7US03_9PELO</name>
<keyword evidence="1" id="KW-1185">Reference proteome</keyword>
<sequence length="91" mass="10843">MEDMKRFECNGNTLCPALIDELINVRRQNRRRLEIEWRKEDGKDLNRYRAVHRQLRVVNLLIKIGRQPLTPQGLRRCAEIYCMGELYAIGD</sequence>